<dbReference type="EMBL" id="CP001769">
    <property type="protein sequence ID" value="ADB40650.1"/>
    <property type="molecule type" value="Genomic_DNA"/>
</dbReference>
<dbReference type="STRING" id="504472.Slin_4672"/>
<dbReference type="CAZy" id="CBM6">
    <property type="family name" value="Carbohydrate-Binding Module Family 6"/>
</dbReference>
<protein>
    <submittedName>
        <fullName evidence="9">PKD domain containing protein</fullName>
    </submittedName>
</protein>
<dbReference type="eggNOG" id="COG4654">
    <property type="taxonomic scope" value="Bacteria"/>
</dbReference>
<dbReference type="GO" id="GO:0009055">
    <property type="term" value="F:electron transfer activity"/>
    <property type="evidence" value="ECO:0007669"/>
    <property type="project" value="InterPro"/>
</dbReference>
<dbReference type="SUPFAM" id="SSF50952">
    <property type="entry name" value="Soluble quinoprotein glucose dehydrogenase"/>
    <property type="match status" value="1"/>
</dbReference>
<dbReference type="Gene3D" id="1.10.760.10">
    <property type="entry name" value="Cytochrome c-like domain"/>
    <property type="match status" value="1"/>
</dbReference>
<dbReference type="InterPro" id="IPR009056">
    <property type="entry name" value="Cyt_c-like_dom"/>
</dbReference>
<dbReference type="SUPFAM" id="SSF49299">
    <property type="entry name" value="PKD domain"/>
    <property type="match status" value="1"/>
</dbReference>
<dbReference type="GO" id="GO:0030246">
    <property type="term" value="F:carbohydrate binding"/>
    <property type="evidence" value="ECO:0007669"/>
    <property type="project" value="InterPro"/>
</dbReference>
<proteinExistence type="predicted"/>
<dbReference type="InterPro" id="IPR035986">
    <property type="entry name" value="PKD_dom_sf"/>
</dbReference>
<dbReference type="Gene3D" id="2.60.120.260">
    <property type="entry name" value="Galactose-binding domain-like"/>
    <property type="match status" value="1"/>
</dbReference>
<dbReference type="eggNOG" id="COG3291">
    <property type="taxonomic scope" value="Bacteria"/>
</dbReference>
<keyword evidence="2 6" id="KW-0349">Heme</keyword>
<dbReference type="eggNOG" id="COG2133">
    <property type="taxonomic scope" value="Bacteria"/>
</dbReference>
<comment type="PTM">
    <text evidence="6">Binds 1 heme c group covalently per subunit.</text>
</comment>
<dbReference type="InterPro" id="IPR012938">
    <property type="entry name" value="Glc/Sorbosone_DH"/>
</dbReference>
<dbReference type="PANTHER" id="PTHR19328:SF75">
    <property type="entry name" value="ALDOSE SUGAR DEHYDROGENASE YLII"/>
    <property type="match status" value="1"/>
</dbReference>
<dbReference type="HOGENOM" id="CLU_002470_1_0_10"/>
<dbReference type="CDD" id="cd04084">
    <property type="entry name" value="CBM6_xylanase-like"/>
    <property type="match status" value="1"/>
</dbReference>
<reference evidence="9 10" key="1">
    <citation type="journal article" date="2010" name="Stand. Genomic Sci.">
        <title>Complete genome sequence of Spirosoma linguale type strain (1).</title>
        <authorList>
            <person name="Lail K."/>
            <person name="Sikorski J."/>
            <person name="Saunders E."/>
            <person name="Lapidus A."/>
            <person name="Glavina Del Rio T."/>
            <person name="Copeland A."/>
            <person name="Tice H."/>
            <person name="Cheng J.-F."/>
            <person name="Lucas S."/>
            <person name="Nolan M."/>
            <person name="Bruce D."/>
            <person name="Goodwin L."/>
            <person name="Pitluck S."/>
            <person name="Ivanova N."/>
            <person name="Mavromatis K."/>
            <person name="Ovchinnikova G."/>
            <person name="Pati A."/>
            <person name="Chen A."/>
            <person name="Palaniappan K."/>
            <person name="Land M."/>
            <person name="Hauser L."/>
            <person name="Chang Y.-J."/>
            <person name="Jeffries C.D."/>
            <person name="Chain P."/>
            <person name="Brettin T."/>
            <person name="Detter J.C."/>
            <person name="Schuetze A."/>
            <person name="Rohde M."/>
            <person name="Tindall B.J."/>
            <person name="Goeker M."/>
            <person name="Bristow J."/>
            <person name="Eisen J.A."/>
            <person name="Markowitz V."/>
            <person name="Hugenholtz P."/>
            <person name="Kyrpides N.C."/>
            <person name="Klenk H.-P."/>
            <person name="Chen F."/>
        </authorList>
    </citation>
    <scope>NUCLEOTIDE SEQUENCE [LARGE SCALE GENOMIC DNA]</scope>
    <source>
        <strain evidence="10">ATCC 33905 / DSM 74 / LMG 10896 / Claus 1</strain>
    </source>
</reference>
<evidence type="ECO:0000313" key="10">
    <source>
        <dbReference type="Proteomes" id="UP000002028"/>
    </source>
</evidence>
<keyword evidence="5 6" id="KW-0408">Iron</keyword>
<organism evidence="9 10">
    <name type="scientific">Spirosoma linguale (strain ATCC 33905 / DSM 74 / LMG 10896 / Claus 1)</name>
    <dbReference type="NCBI Taxonomy" id="504472"/>
    <lineage>
        <taxon>Bacteria</taxon>
        <taxon>Pseudomonadati</taxon>
        <taxon>Bacteroidota</taxon>
        <taxon>Cytophagia</taxon>
        <taxon>Cytophagales</taxon>
        <taxon>Cytophagaceae</taxon>
        <taxon>Spirosoma</taxon>
    </lineage>
</organism>
<dbReference type="SMART" id="SM00089">
    <property type="entry name" value="PKD"/>
    <property type="match status" value="1"/>
</dbReference>
<dbReference type="GO" id="GO:0005506">
    <property type="term" value="F:iron ion binding"/>
    <property type="evidence" value="ECO:0007669"/>
    <property type="project" value="InterPro"/>
</dbReference>
<dbReference type="InterPro" id="IPR005084">
    <property type="entry name" value="CBM6"/>
</dbReference>
<dbReference type="InterPro" id="IPR011041">
    <property type="entry name" value="Quinoprot_gluc/sorb_DH_b-prop"/>
</dbReference>
<accession>D2QPJ1</accession>
<dbReference type="PANTHER" id="PTHR19328">
    <property type="entry name" value="HEDGEHOG-INTERACTING PROTEIN"/>
    <property type="match status" value="1"/>
</dbReference>
<dbReference type="SUPFAM" id="SSF46626">
    <property type="entry name" value="Cytochrome c"/>
    <property type="match status" value="1"/>
</dbReference>
<feature type="domain" description="Cytochrome c" evidence="8">
    <location>
        <begin position="664"/>
        <end position="749"/>
    </location>
</feature>
<dbReference type="Pfam" id="PF00801">
    <property type="entry name" value="PKD"/>
    <property type="match status" value="1"/>
</dbReference>
<evidence type="ECO:0000256" key="2">
    <source>
        <dbReference type="ARBA" id="ARBA00022617"/>
    </source>
</evidence>
<dbReference type="Proteomes" id="UP000002028">
    <property type="component" value="Chromosome"/>
</dbReference>
<dbReference type="InterPro" id="IPR036909">
    <property type="entry name" value="Cyt_c-like_dom_sf"/>
</dbReference>
<feature type="binding site" description="covalent" evidence="6">
    <location>
        <position position="678"/>
    </location>
    <ligand>
        <name>heme c</name>
        <dbReference type="ChEBI" id="CHEBI:61717"/>
    </ligand>
</feature>
<evidence type="ECO:0000256" key="4">
    <source>
        <dbReference type="ARBA" id="ARBA00022982"/>
    </source>
</evidence>
<evidence type="ECO:0000256" key="5">
    <source>
        <dbReference type="ARBA" id="ARBA00023004"/>
    </source>
</evidence>
<dbReference type="CDD" id="cd00146">
    <property type="entry name" value="PKD"/>
    <property type="match status" value="1"/>
</dbReference>
<dbReference type="PROSITE" id="PS51007">
    <property type="entry name" value="CYTC"/>
    <property type="match status" value="1"/>
</dbReference>
<feature type="domain" description="PKD" evidence="7">
    <location>
        <begin position="501"/>
        <end position="576"/>
    </location>
</feature>
<dbReference type="Gene3D" id="2.120.10.30">
    <property type="entry name" value="TolB, C-terminal domain"/>
    <property type="match status" value="1"/>
</dbReference>
<evidence type="ECO:0000256" key="1">
    <source>
        <dbReference type="ARBA" id="ARBA00022448"/>
    </source>
</evidence>
<dbReference type="InterPro" id="IPR000601">
    <property type="entry name" value="PKD_dom"/>
</dbReference>
<name>D2QPJ1_SPILD</name>
<sequence>MKEIIVSLCLKYALEMTYKRYTLQSFRTTALLSVGALGLWAYSTRSFTAPGDKPDENRFTKVVLAEKLNEPLEMAILPDERVLFIERHGQVQLYSPGTKQVKTIASIPVSTKYKDVEGHETEAEDGLLGVNIDPNFEKNHWIYLYYSPAGSESKNSLVRYEMRGDELVLSSKKVLLDVPVQREQCCHTSGSIDWDREGNLYLSTGDNTSPRATLYAPIDERPGRGPWDAQKSSGNTNDLRGKILRIHPEADGTYTIPEGNLFPKGTSQTRPEIYTMGHRNPYRISVDKHTGYVYWGDVGPDAGEDSVGVGPTAEDEYNQARKAGNFGWPYFVGDNKAYYDKDFTTGKGGAKFDPAHPVNDSPNNTGLRDLPPAQPALISYPAAESKKFPIMGTGGRSAMAGPTYYKDDFKNAKRPFPDYYNGKVFLYEWMRDMIMAVDFDGKGGITSMERFLPNMGFSHPIDMAFGPNGDLYVLEYGTGWFLKNDDSRLVRIEFNAGNRKPAIQVAASQKAGAVPLKVALSSEGTKDFDGDALTYQWKIVSRTGGQPTVLNEPNPTFTFQKPGQYKAILTVTDAKGLKDTQEVDIVAGNQPPQVALNVVNGNKSFYFPGQPVAYQVNVTDKEDGSLASGRIQPKQVLVRATYQDDANAQAASTSGAGHKFSEAAYLGTGQTLMEKSDCKACHFTDKKSVGPAFTEVAKRYKADANAVASLSNKIIKGGGGVWGDAIMTAHPQLTQPDASEIVKYILTLSDKKVTAPLLPTKGTYTPGKDEKGNLVLQASYKDKGANGLPAQLAEQVLVLRNPLIALGTSNSQSKGITLFKMGTQPYPLVVVMGSDTYVKFNQLDLTGIRSMEFAVAAPKAQLNAMGGRIEVRIDSPTGQLLGQTAEVAPNESKDPAAMFTPTMAKAAIIPTTGQHDLYFVFKNEKAGKAPLFVPSTVQLSN</sequence>
<evidence type="ECO:0000256" key="6">
    <source>
        <dbReference type="PIRSR" id="PIRSR602324-1"/>
    </source>
</evidence>
<dbReference type="Gene3D" id="2.60.40.10">
    <property type="entry name" value="Immunoglobulins"/>
    <property type="match status" value="1"/>
</dbReference>
<feature type="binding site" description="covalent" evidence="6">
    <location>
        <position position="727"/>
    </location>
    <ligand>
        <name>heme c</name>
        <dbReference type="ChEBI" id="CHEBI:61717"/>
    </ligand>
</feature>
<evidence type="ECO:0000259" key="7">
    <source>
        <dbReference type="PROSITE" id="PS50093"/>
    </source>
</evidence>
<dbReference type="InterPro" id="IPR022409">
    <property type="entry name" value="PKD/Chitinase_dom"/>
</dbReference>
<keyword evidence="3 6" id="KW-0479">Metal-binding</keyword>
<feature type="binding site" description="covalent" evidence="6">
    <location>
        <position position="682"/>
    </location>
    <ligand>
        <name>heme c</name>
        <dbReference type="ChEBI" id="CHEBI:61717"/>
    </ligand>
</feature>
<gene>
    <name evidence="9" type="ordered locus">Slin_4672</name>
</gene>
<dbReference type="PRINTS" id="PR00606">
    <property type="entry name" value="CYTCHROMECID"/>
</dbReference>
<evidence type="ECO:0000256" key="3">
    <source>
        <dbReference type="ARBA" id="ARBA00022723"/>
    </source>
</evidence>
<dbReference type="InterPro" id="IPR011042">
    <property type="entry name" value="6-blade_b-propeller_TolB-like"/>
</dbReference>
<dbReference type="AlphaFoldDB" id="D2QPJ1"/>
<keyword evidence="4" id="KW-0249">Electron transport</keyword>
<dbReference type="Pfam" id="PF07995">
    <property type="entry name" value="GSDH"/>
    <property type="match status" value="1"/>
</dbReference>
<keyword evidence="10" id="KW-1185">Reference proteome</keyword>
<dbReference type="PROSITE" id="PS50093">
    <property type="entry name" value="PKD"/>
    <property type="match status" value="1"/>
</dbReference>
<evidence type="ECO:0000313" key="9">
    <source>
        <dbReference type="EMBL" id="ADB40650.1"/>
    </source>
</evidence>
<dbReference type="GO" id="GO:0020037">
    <property type="term" value="F:heme binding"/>
    <property type="evidence" value="ECO:0007669"/>
    <property type="project" value="InterPro"/>
</dbReference>
<dbReference type="Pfam" id="PF03422">
    <property type="entry name" value="CBM_6"/>
    <property type="match status" value="1"/>
</dbReference>
<dbReference type="Pfam" id="PF00034">
    <property type="entry name" value="Cytochrom_C"/>
    <property type="match status" value="1"/>
</dbReference>
<evidence type="ECO:0000259" key="8">
    <source>
        <dbReference type="PROSITE" id="PS51007"/>
    </source>
</evidence>
<dbReference type="InterPro" id="IPR013783">
    <property type="entry name" value="Ig-like_fold"/>
</dbReference>
<keyword evidence="1" id="KW-0813">Transport</keyword>
<dbReference type="InterPro" id="IPR002324">
    <property type="entry name" value="Cyt_c_ID"/>
</dbReference>
<dbReference type="KEGG" id="sli:Slin_4672"/>